<protein>
    <recommendedName>
        <fullName evidence="4">Dehydratase medium subunit</fullName>
    </recommendedName>
</protein>
<evidence type="ECO:0008006" key="4">
    <source>
        <dbReference type="Google" id="ProtNLM"/>
    </source>
</evidence>
<evidence type="ECO:0000313" key="2">
    <source>
        <dbReference type="EMBL" id="GIG83897.1"/>
    </source>
</evidence>
<proteinExistence type="predicted"/>
<dbReference type="InterPro" id="IPR010254">
    <property type="entry name" value="B12-dep_deHydtase_bsu"/>
</dbReference>
<feature type="region of interest" description="Disordered" evidence="1">
    <location>
        <begin position="1"/>
        <end position="22"/>
    </location>
</feature>
<reference evidence="2 3" key="1">
    <citation type="submission" date="2021-01" db="EMBL/GenBank/DDBJ databases">
        <title>Whole genome shotgun sequence of Planotetraspora kaengkrachanensis NBRC 104272.</title>
        <authorList>
            <person name="Komaki H."/>
            <person name="Tamura T."/>
        </authorList>
    </citation>
    <scope>NUCLEOTIDE SEQUENCE [LARGE SCALE GENOMIC DNA]</scope>
    <source>
        <strain evidence="2 3">NBRC 104272</strain>
    </source>
</reference>
<dbReference type="InterPro" id="IPR003208">
    <property type="entry name" value="Dehydtase/Dehydtase_re"/>
</dbReference>
<dbReference type="Gene3D" id="3.40.50.10150">
    <property type="entry name" value="B12-dependent dehydatase associated subunit"/>
    <property type="match status" value="1"/>
</dbReference>
<dbReference type="AlphaFoldDB" id="A0A8J3PZD8"/>
<accession>A0A8J3PZD8</accession>
<dbReference type="EMBL" id="BONV01000044">
    <property type="protein sequence ID" value="GIG83897.1"/>
    <property type="molecule type" value="Genomic_DNA"/>
</dbReference>
<comment type="caution">
    <text evidence="2">The sequence shown here is derived from an EMBL/GenBank/DDBJ whole genome shotgun (WGS) entry which is preliminary data.</text>
</comment>
<dbReference type="Proteomes" id="UP000630097">
    <property type="component" value="Unassembled WGS sequence"/>
</dbReference>
<name>A0A8J3PZD8_9ACTN</name>
<organism evidence="2 3">
    <name type="scientific">Planotetraspora kaengkrachanensis</name>
    <dbReference type="NCBI Taxonomy" id="575193"/>
    <lineage>
        <taxon>Bacteria</taxon>
        <taxon>Bacillati</taxon>
        <taxon>Actinomycetota</taxon>
        <taxon>Actinomycetes</taxon>
        <taxon>Streptosporangiales</taxon>
        <taxon>Streptosporangiaceae</taxon>
        <taxon>Planotetraspora</taxon>
    </lineage>
</organism>
<evidence type="ECO:0000256" key="1">
    <source>
        <dbReference type="SAM" id="MobiDB-lite"/>
    </source>
</evidence>
<keyword evidence="3" id="KW-1185">Reference proteome</keyword>
<gene>
    <name evidence="2" type="ORF">Pka01_70240</name>
</gene>
<sequence>MADGMRSDGVEDAGGAAGIRPGTAVRTRPEVVVLRRPDPRNRHCLRELGAGMEEEGVPFRVEDVAADGSAVELAFAAAQVSHLDVGVGVDALGNVCVHHSKLPPGAPALTGTASGARVMGHNAARLVVGIPFKAAGARFRDASAPLDE</sequence>
<evidence type="ECO:0000313" key="3">
    <source>
        <dbReference type="Proteomes" id="UP000630097"/>
    </source>
</evidence>
<dbReference type="SUPFAM" id="SSF52968">
    <property type="entry name" value="B12-dependent dehydatase associated subunit"/>
    <property type="match status" value="1"/>
</dbReference>
<dbReference type="RefSeq" id="WP_203887189.1">
    <property type="nucleotide sequence ID" value="NZ_BAABHH010000029.1"/>
</dbReference>
<dbReference type="Pfam" id="PF02288">
    <property type="entry name" value="Dehydratase_MU"/>
    <property type="match status" value="1"/>
</dbReference>